<proteinExistence type="predicted"/>
<organism evidence="1">
    <name type="scientific">Rhizophora mucronata</name>
    <name type="common">Asiatic mangrove</name>
    <dbReference type="NCBI Taxonomy" id="61149"/>
    <lineage>
        <taxon>Eukaryota</taxon>
        <taxon>Viridiplantae</taxon>
        <taxon>Streptophyta</taxon>
        <taxon>Embryophyta</taxon>
        <taxon>Tracheophyta</taxon>
        <taxon>Spermatophyta</taxon>
        <taxon>Magnoliopsida</taxon>
        <taxon>eudicotyledons</taxon>
        <taxon>Gunneridae</taxon>
        <taxon>Pentapetalae</taxon>
        <taxon>rosids</taxon>
        <taxon>fabids</taxon>
        <taxon>Malpighiales</taxon>
        <taxon>Rhizophoraceae</taxon>
        <taxon>Rhizophora</taxon>
    </lineage>
</organism>
<evidence type="ECO:0000313" key="1">
    <source>
        <dbReference type="EMBL" id="MBX50947.1"/>
    </source>
</evidence>
<reference evidence="1" key="1">
    <citation type="submission" date="2018-02" db="EMBL/GenBank/DDBJ databases">
        <title>Rhizophora mucronata_Transcriptome.</title>
        <authorList>
            <person name="Meera S.P."/>
            <person name="Sreeshan A."/>
            <person name="Augustine A."/>
        </authorList>
    </citation>
    <scope>NUCLEOTIDE SEQUENCE</scope>
    <source>
        <tissue evidence="1">Leaf</tissue>
    </source>
</reference>
<sequence length="33" mass="3892">MGILVYKAPTFLESLKNWKINHLKLIQFILCSE</sequence>
<accession>A0A2P2P8C0</accession>
<dbReference type="AlphaFoldDB" id="A0A2P2P8C0"/>
<protein>
    <submittedName>
        <fullName evidence="1">Uncharacterized protein</fullName>
    </submittedName>
</protein>
<name>A0A2P2P8C0_RHIMU</name>
<dbReference type="EMBL" id="GGEC01070463">
    <property type="protein sequence ID" value="MBX50947.1"/>
    <property type="molecule type" value="Transcribed_RNA"/>
</dbReference>